<evidence type="ECO:0000313" key="2">
    <source>
        <dbReference type="EMBL" id="CUI14663.1"/>
    </source>
</evidence>
<proteinExistence type="predicted"/>
<sequence>MVLTAQIQTLRRSAAVEALRLWFAHAQLAHLWEVQQKQEVKNGLLHHHDAHHHHARDSPVTKFLVGRVVEYVSEVNTLAAHASTKPSTWDAVSVLCVVTVPHLTAQLHCLRPGLRAWMAAAKSANEESSASAGCVKALALCSEILTLLPQTEDDNNFSKEFHRDGGRELHQQDAIAAIGRQLLRTYVGYTSTPLSDMYRQDQHASETPMHPSDRVFFRKAGSQWKGGQAVQSWNNVHQYTSTPLSDMYRQDQHASETPMHPSDRAVFFRKGSQWKGGQAVQSWNNVHHTLMGYRFHTAQTHTQRMTRLTALIDAVAALPIDTTLTQADWKGIHRTAMFAATSGASPLLSYHLLVRVFQALHDSSHESDGAFDRVAMLHGIEDLLCVLLPVVPVRQWLLLLLRIELSPSSILHDLTTAQPEWGRIVDVLSASICAELPLAEIVKQFEAMQCNPNHGGGDDQTPLERSLIQFPLPLLGMLVLENCISLSTSHHQFSSSSLPHTTDAEKKLLALAHKFGGVPAPSQPPPAEQQRQQMPSLSCGGCVHREALLASCHRMLTRAAHHCAAAATNATLNVTSTSTGVHRSEPSQLPPLKPRDVNLEVGGAWRRTIASAAITVSSCIMLPSSPHRLRHFLIRVLGGDVALPNPHHIVKSFFGGRVESRHHADVTGRSVTHLYKLWAGSVSSLWDMRSVIGSGASSVVGANQLVPQLSTVQLASEQVNIRLTQLMLSENSTNGVAHVGGQNTIEYVDLYPNPAKNVKPLLRPDDATPTAQQPQNILNAAVITAWYEDLQATGLLNRIVHVDSIRTWLLRIPPQDNKALLLGTAYLLKRLLRKAHPEATRSAMDQGLFKTHPPEHNAPPDVMQVALTIIRGDDTTSSTSSPPREGWEEVIHLQLVGSDVLFGGSIARAMIFERLLSAACSAAEWQQHAADTCSGQHDNTKYHCSGIDVYRQMISLLEDEQPQGTTTAVPQTLSIDPIDIPDLVHGRYFAAMQQCGDWEGAVAMVRRCQALQDHSRQGDRGSRQPADVKKKIPRTLSIDPFDIPDLVHGRYFAAMQQCGDWEGAVAMVRRCQALQDHYRQGDRGSRQPADVHTDYTADVARKRGGTGRGVLPSCVLGSIVVACLAANAEVPQDVRQSLLRTA</sequence>
<name>A0A0S4KJF4_BODSA</name>
<evidence type="ECO:0000313" key="3">
    <source>
        <dbReference type="Proteomes" id="UP000051952"/>
    </source>
</evidence>
<feature type="region of interest" description="Disordered" evidence="1">
    <location>
        <begin position="576"/>
        <end position="595"/>
    </location>
</feature>
<evidence type="ECO:0000256" key="1">
    <source>
        <dbReference type="SAM" id="MobiDB-lite"/>
    </source>
</evidence>
<dbReference type="AlphaFoldDB" id="A0A0S4KJF4"/>
<dbReference type="VEuPathDB" id="TriTrypDB:BSAL_10185"/>
<organism evidence="2 3">
    <name type="scientific">Bodo saltans</name>
    <name type="common">Flagellated protozoan</name>
    <dbReference type="NCBI Taxonomy" id="75058"/>
    <lineage>
        <taxon>Eukaryota</taxon>
        <taxon>Discoba</taxon>
        <taxon>Euglenozoa</taxon>
        <taxon>Kinetoplastea</taxon>
        <taxon>Metakinetoplastina</taxon>
        <taxon>Eubodonida</taxon>
        <taxon>Bodonidae</taxon>
        <taxon>Bodo</taxon>
    </lineage>
</organism>
<dbReference type="Proteomes" id="UP000051952">
    <property type="component" value="Unassembled WGS sequence"/>
</dbReference>
<dbReference type="EMBL" id="CYKH01001520">
    <property type="protein sequence ID" value="CUI14663.1"/>
    <property type="molecule type" value="Genomic_DNA"/>
</dbReference>
<keyword evidence="3" id="KW-1185">Reference proteome</keyword>
<reference evidence="3" key="1">
    <citation type="submission" date="2015-09" db="EMBL/GenBank/DDBJ databases">
        <authorList>
            <consortium name="Pathogen Informatics"/>
        </authorList>
    </citation>
    <scope>NUCLEOTIDE SEQUENCE [LARGE SCALE GENOMIC DNA]</scope>
    <source>
        <strain evidence="3">Lake Konstanz</strain>
    </source>
</reference>
<accession>A0A0S4KJF4</accession>
<protein>
    <submittedName>
        <fullName evidence="2">Uncharacterized protein</fullName>
    </submittedName>
</protein>
<gene>
    <name evidence="2" type="ORF">BSAL_10185</name>
</gene>